<evidence type="ECO:0000256" key="2">
    <source>
        <dbReference type="ARBA" id="ARBA00006105"/>
    </source>
</evidence>
<evidence type="ECO:0000313" key="19">
    <source>
        <dbReference type="Proteomes" id="UP000823561"/>
    </source>
</evidence>
<dbReference type="GO" id="GO:0005739">
    <property type="term" value="C:mitochondrion"/>
    <property type="evidence" value="ECO:0007669"/>
    <property type="project" value="TreeGrafter"/>
</dbReference>
<comment type="cofactor">
    <cofactor evidence="1 14 15">
        <name>FAD</name>
        <dbReference type="ChEBI" id="CHEBI:57692"/>
    </cofactor>
</comment>
<dbReference type="Pfam" id="PF00970">
    <property type="entry name" value="FAD_binding_6"/>
    <property type="match status" value="1"/>
</dbReference>
<evidence type="ECO:0000256" key="9">
    <source>
        <dbReference type="ARBA" id="ARBA00023027"/>
    </source>
</evidence>
<feature type="binding site" evidence="14">
    <location>
        <position position="175"/>
    </location>
    <ligand>
        <name>FAD</name>
        <dbReference type="ChEBI" id="CHEBI:57692"/>
    </ligand>
</feature>
<dbReference type="PANTHER" id="PTHR19370">
    <property type="entry name" value="NADH-CYTOCHROME B5 REDUCTASE"/>
    <property type="match status" value="1"/>
</dbReference>
<keyword evidence="8" id="KW-0756">Sterol biosynthesis</keyword>
<comment type="catalytic activity">
    <reaction evidence="13 15">
        <text>2 Fe(III)-[cytochrome b5] + NADH = 2 Fe(II)-[cytochrome b5] + NAD(+) + H(+)</text>
        <dbReference type="Rhea" id="RHEA:46680"/>
        <dbReference type="Rhea" id="RHEA-COMP:10438"/>
        <dbReference type="Rhea" id="RHEA-COMP:10439"/>
        <dbReference type="ChEBI" id="CHEBI:15378"/>
        <dbReference type="ChEBI" id="CHEBI:29033"/>
        <dbReference type="ChEBI" id="CHEBI:29034"/>
        <dbReference type="ChEBI" id="CHEBI:57540"/>
        <dbReference type="ChEBI" id="CHEBI:57945"/>
        <dbReference type="EC" id="1.6.2.2"/>
    </reaction>
</comment>
<dbReference type="GO" id="GO:0090524">
    <property type="term" value="F:cytochrome-b5 reductase activity, acting on NADH"/>
    <property type="evidence" value="ECO:0007669"/>
    <property type="project" value="UniProtKB-EC"/>
</dbReference>
<evidence type="ECO:0000256" key="13">
    <source>
        <dbReference type="ARBA" id="ARBA00047682"/>
    </source>
</evidence>
<dbReference type="FunFam" id="2.40.30.10:FF:000021">
    <property type="entry name" value="NADH-cytochrome b5 reductase"/>
    <property type="match status" value="1"/>
</dbReference>
<keyword evidence="12" id="KW-0753">Steroid metabolism</keyword>
<evidence type="ECO:0000256" key="6">
    <source>
        <dbReference type="ARBA" id="ARBA00022955"/>
    </source>
</evidence>
<dbReference type="GO" id="GO:0016126">
    <property type="term" value="P:sterol biosynthetic process"/>
    <property type="evidence" value="ECO:0007669"/>
    <property type="project" value="UniProtKB-KW"/>
</dbReference>
<dbReference type="SUPFAM" id="SSF63380">
    <property type="entry name" value="Riboflavin synthase domain-like"/>
    <property type="match status" value="1"/>
</dbReference>
<dbReference type="InterPro" id="IPR039261">
    <property type="entry name" value="FNR_nucleotide-bd"/>
</dbReference>
<keyword evidence="16" id="KW-0472">Membrane</keyword>
<keyword evidence="5 14" id="KW-0274">FAD</keyword>
<feature type="domain" description="FAD-binding FR-type" evidence="17">
    <location>
        <begin position="104"/>
        <end position="216"/>
    </location>
</feature>
<feature type="binding site" evidence="14">
    <location>
        <position position="190"/>
    </location>
    <ligand>
        <name>FAD</name>
        <dbReference type="ChEBI" id="CHEBI:57692"/>
    </ligand>
</feature>
<evidence type="ECO:0000256" key="8">
    <source>
        <dbReference type="ARBA" id="ARBA00023011"/>
    </source>
</evidence>
<evidence type="ECO:0000256" key="10">
    <source>
        <dbReference type="ARBA" id="ARBA00023098"/>
    </source>
</evidence>
<feature type="binding site" evidence="14">
    <location>
        <position position="156"/>
    </location>
    <ligand>
        <name>FAD</name>
        <dbReference type="ChEBI" id="CHEBI:57692"/>
    </ligand>
</feature>
<evidence type="ECO:0000256" key="11">
    <source>
        <dbReference type="ARBA" id="ARBA00023166"/>
    </source>
</evidence>
<dbReference type="InterPro" id="IPR001834">
    <property type="entry name" value="CBR-like"/>
</dbReference>
<feature type="transmembrane region" description="Helical" evidence="16">
    <location>
        <begin position="65"/>
        <end position="85"/>
    </location>
</feature>
<keyword evidence="16" id="KW-1133">Transmembrane helix</keyword>
<evidence type="ECO:0000256" key="15">
    <source>
        <dbReference type="RuleBase" id="RU361226"/>
    </source>
</evidence>
<dbReference type="PROSITE" id="PS51384">
    <property type="entry name" value="FAD_FR"/>
    <property type="match status" value="1"/>
</dbReference>
<dbReference type="Proteomes" id="UP000823561">
    <property type="component" value="Chromosome 11"/>
</dbReference>
<evidence type="ECO:0000256" key="7">
    <source>
        <dbReference type="ARBA" id="ARBA00023002"/>
    </source>
</evidence>
<dbReference type="AlphaFoldDB" id="A0AAV6GIJ4"/>
<dbReference type="Gene3D" id="3.40.50.80">
    <property type="entry name" value="Nucleotide-binding domain of ferredoxin-NADP reductase (FNR) module"/>
    <property type="match status" value="1"/>
</dbReference>
<feature type="binding site" evidence="14">
    <location>
        <position position="173"/>
    </location>
    <ligand>
        <name>FAD</name>
        <dbReference type="ChEBI" id="CHEBI:57692"/>
    </ligand>
</feature>
<proteinExistence type="inferred from homology"/>
<keyword evidence="7 15" id="KW-0560">Oxidoreductase</keyword>
<feature type="binding site" evidence="14">
    <location>
        <position position="191"/>
    </location>
    <ligand>
        <name>FAD</name>
        <dbReference type="ChEBI" id="CHEBI:57692"/>
    </ligand>
</feature>
<evidence type="ECO:0000256" key="5">
    <source>
        <dbReference type="ARBA" id="ARBA00022827"/>
    </source>
</evidence>
<keyword evidence="10" id="KW-0443">Lipid metabolism</keyword>
<dbReference type="InterPro" id="IPR001709">
    <property type="entry name" value="Flavoprot_Pyr_Nucl_cyt_Rdtase"/>
</dbReference>
<keyword evidence="3" id="KW-0444">Lipid biosynthesis</keyword>
<evidence type="ECO:0000256" key="16">
    <source>
        <dbReference type="SAM" id="Phobius"/>
    </source>
</evidence>
<dbReference type="EMBL" id="JADWDJ010000011">
    <property type="protein sequence ID" value="KAG5273291.1"/>
    <property type="molecule type" value="Genomic_DNA"/>
</dbReference>
<dbReference type="Gene3D" id="2.40.30.10">
    <property type="entry name" value="Translation factors"/>
    <property type="match status" value="1"/>
</dbReference>
<keyword evidence="4 14" id="KW-0285">Flavoprotein</keyword>
<keyword evidence="11" id="KW-1207">Sterol metabolism</keyword>
<dbReference type="InterPro" id="IPR008333">
    <property type="entry name" value="Cbr1-like_FAD-bd_dom"/>
</dbReference>
<protein>
    <recommendedName>
        <fullName evidence="15">NADH-cytochrome b5 reductase</fullName>
        <ecNumber evidence="15">1.6.2.2</ecNumber>
    </recommendedName>
</protein>
<gene>
    <name evidence="18" type="ORF">AALO_G00149750</name>
</gene>
<dbReference type="EC" id="1.6.2.2" evidence="15"/>
<keyword evidence="6" id="KW-0752">Steroid biosynthesis</keyword>
<dbReference type="InterPro" id="IPR017938">
    <property type="entry name" value="Riboflavin_synthase-like_b-brl"/>
</dbReference>
<sequence>METASNSNWFLYTIPPPPSDAPPLGRPLSKGACFLSMCDLCIQNQQQATEGNPGQCDRTAIMEDYLTVPILVAMSVLAFTLYYLMSKNGGEKSSQAPKTLLDSTIKYSLPLTEKEDISHDTKRLRFGLPSPSHVLGLPVGQHVYLSAKVNGSLVIRAYTPVSSDEDKGFVDLVVKVYHKNTHPNYPDGGKMSQYLNNMGIGDAIDFRGPNGLLVYKGNGTFAIRPDKKSEAKVRKFKHVGMIAGGTGITPMLQLIRCITSNPTDNTKCSLLFANQTEKDILLREELEEVRTSHPEQFKLWYTLDKPPQGWAYSSGFVSTEMIKDHLPAPADDVLIVMCGPPPMIQYACLPNLTKLGHKSENTFAY</sequence>
<evidence type="ECO:0000313" key="18">
    <source>
        <dbReference type="EMBL" id="KAG5273291.1"/>
    </source>
</evidence>
<organism evidence="18 19">
    <name type="scientific">Alosa alosa</name>
    <name type="common">allis shad</name>
    <dbReference type="NCBI Taxonomy" id="278164"/>
    <lineage>
        <taxon>Eukaryota</taxon>
        <taxon>Metazoa</taxon>
        <taxon>Chordata</taxon>
        <taxon>Craniata</taxon>
        <taxon>Vertebrata</taxon>
        <taxon>Euteleostomi</taxon>
        <taxon>Actinopterygii</taxon>
        <taxon>Neopterygii</taxon>
        <taxon>Teleostei</taxon>
        <taxon>Clupei</taxon>
        <taxon>Clupeiformes</taxon>
        <taxon>Clupeoidei</taxon>
        <taxon>Clupeidae</taxon>
        <taxon>Alosa</taxon>
    </lineage>
</organism>
<keyword evidence="16" id="KW-0812">Transmembrane</keyword>
<dbReference type="CDD" id="cd06183">
    <property type="entry name" value="cyt_b5_reduct_like"/>
    <property type="match status" value="1"/>
</dbReference>
<dbReference type="InterPro" id="IPR001433">
    <property type="entry name" value="OxRdtase_FAD/NAD-bd"/>
</dbReference>
<evidence type="ECO:0000256" key="3">
    <source>
        <dbReference type="ARBA" id="ARBA00022516"/>
    </source>
</evidence>
<dbReference type="PRINTS" id="PR00371">
    <property type="entry name" value="FPNCR"/>
</dbReference>
<comment type="similarity">
    <text evidence="2 15">Belongs to the flavoprotein pyridine nucleotide cytochrome reductase family.</text>
</comment>
<dbReference type="InterPro" id="IPR017927">
    <property type="entry name" value="FAD-bd_FR_type"/>
</dbReference>
<comment type="caution">
    <text evidence="18">The sequence shown here is derived from an EMBL/GenBank/DDBJ whole genome shotgun (WGS) entry which is preliminary data.</text>
</comment>
<dbReference type="FunFam" id="3.40.50.80:FF:000005">
    <property type="entry name" value="NADH-cytochrome b5 reductase"/>
    <property type="match status" value="1"/>
</dbReference>
<evidence type="ECO:0000256" key="12">
    <source>
        <dbReference type="ARBA" id="ARBA00023221"/>
    </source>
</evidence>
<evidence type="ECO:0000256" key="14">
    <source>
        <dbReference type="PIRSR" id="PIRSR601834-1"/>
    </source>
</evidence>
<dbReference type="PANTHER" id="PTHR19370:SF108">
    <property type="entry name" value="NADH-CYTOCHROME B5 REDUCTASE 2"/>
    <property type="match status" value="1"/>
</dbReference>
<dbReference type="GO" id="GO:0071949">
    <property type="term" value="F:FAD binding"/>
    <property type="evidence" value="ECO:0007669"/>
    <property type="project" value="TreeGrafter"/>
</dbReference>
<dbReference type="Pfam" id="PF00175">
    <property type="entry name" value="NAD_binding_1"/>
    <property type="match status" value="1"/>
</dbReference>
<keyword evidence="9 15" id="KW-0520">NAD</keyword>
<evidence type="ECO:0000256" key="4">
    <source>
        <dbReference type="ARBA" id="ARBA00022630"/>
    </source>
</evidence>
<name>A0AAV6GIJ4_9TELE</name>
<dbReference type="SUPFAM" id="SSF52343">
    <property type="entry name" value="Ferredoxin reductase-like, C-terminal NADP-linked domain"/>
    <property type="match status" value="1"/>
</dbReference>
<feature type="binding site" evidence="14">
    <location>
        <position position="158"/>
    </location>
    <ligand>
        <name>FAD</name>
        <dbReference type="ChEBI" id="CHEBI:57692"/>
    </ligand>
</feature>
<feature type="binding site" evidence="14">
    <location>
        <position position="192"/>
    </location>
    <ligand>
        <name>FAD</name>
        <dbReference type="ChEBI" id="CHEBI:57692"/>
    </ligand>
</feature>
<keyword evidence="19" id="KW-1185">Reference proteome</keyword>
<reference evidence="18" key="1">
    <citation type="submission" date="2020-10" db="EMBL/GenBank/DDBJ databases">
        <title>Chromosome-scale genome assembly of the Allis shad, Alosa alosa.</title>
        <authorList>
            <person name="Margot Z."/>
            <person name="Christophe K."/>
            <person name="Cabau C."/>
            <person name="Louis A."/>
            <person name="Berthelot C."/>
            <person name="Parey E."/>
            <person name="Roest Crollius H."/>
            <person name="Montfort J."/>
            <person name="Robinson-Rechavi M."/>
            <person name="Bucao C."/>
            <person name="Bouchez O."/>
            <person name="Gislard M."/>
            <person name="Lluch J."/>
            <person name="Milhes M."/>
            <person name="Lampietro C."/>
            <person name="Lopez Roques C."/>
            <person name="Donnadieu C."/>
            <person name="Braasch I."/>
            <person name="Desvignes T."/>
            <person name="Postlethwait J."/>
            <person name="Bobe J."/>
            <person name="Guiguen Y."/>
        </authorList>
    </citation>
    <scope>NUCLEOTIDE SEQUENCE</scope>
    <source>
        <strain evidence="18">M-15738</strain>
        <tissue evidence="18">Blood</tissue>
    </source>
</reference>
<accession>A0AAV6GIJ4</accession>
<evidence type="ECO:0000256" key="1">
    <source>
        <dbReference type="ARBA" id="ARBA00001974"/>
    </source>
</evidence>
<dbReference type="PRINTS" id="PR00406">
    <property type="entry name" value="CYTB5RDTASE"/>
</dbReference>
<feature type="binding site" evidence="14">
    <location>
        <position position="249"/>
    </location>
    <ligand>
        <name>FAD</name>
        <dbReference type="ChEBI" id="CHEBI:57692"/>
    </ligand>
</feature>
<evidence type="ECO:0000259" key="17">
    <source>
        <dbReference type="PROSITE" id="PS51384"/>
    </source>
</evidence>